<name>A0A1H3JFC3_9PSEU</name>
<sequence>MGIKTKLTALLLAGIGAAAVITGVASADTTVKKCDWTDIELSANGPGSPHDGIKGSGLFFATVAPISECSITGHVYDVRLLNEDWEPIPAIATRDTYWPTEKIIVDGPGGAEVDLHWTDGDTVPAYLEIRLEGAEETNAVRWEGGGIDTSKPLFHAAIHDRMQ</sequence>
<dbReference type="RefSeq" id="WP_091292597.1">
    <property type="nucleotide sequence ID" value="NZ_FNON01000005.1"/>
</dbReference>
<evidence type="ECO:0000256" key="1">
    <source>
        <dbReference type="SAM" id="SignalP"/>
    </source>
</evidence>
<dbReference type="EMBL" id="FNON01000005">
    <property type="protein sequence ID" value="SDY38683.1"/>
    <property type="molecule type" value="Genomic_DNA"/>
</dbReference>
<reference evidence="2 3" key="1">
    <citation type="submission" date="2016-10" db="EMBL/GenBank/DDBJ databases">
        <authorList>
            <person name="de Groot N.N."/>
        </authorList>
    </citation>
    <scope>NUCLEOTIDE SEQUENCE [LARGE SCALE GENOMIC DNA]</scope>
    <source>
        <strain evidence="2 3">CPCC 202699</strain>
    </source>
</reference>
<dbReference type="STRING" id="589385.SAMN05421504_105386"/>
<gene>
    <name evidence="2" type="ORF">SAMN05421504_105386</name>
</gene>
<evidence type="ECO:0000313" key="3">
    <source>
        <dbReference type="Proteomes" id="UP000199515"/>
    </source>
</evidence>
<evidence type="ECO:0000313" key="2">
    <source>
        <dbReference type="EMBL" id="SDY38683.1"/>
    </source>
</evidence>
<organism evidence="2 3">
    <name type="scientific">Amycolatopsis xylanica</name>
    <dbReference type="NCBI Taxonomy" id="589385"/>
    <lineage>
        <taxon>Bacteria</taxon>
        <taxon>Bacillati</taxon>
        <taxon>Actinomycetota</taxon>
        <taxon>Actinomycetes</taxon>
        <taxon>Pseudonocardiales</taxon>
        <taxon>Pseudonocardiaceae</taxon>
        <taxon>Amycolatopsis</taxon>
    </lineage>
</organism>
<keyword evidence="3" id="KW-1185">Reference proteome</keyword>
<feature type="signal peptide" evidence="1">
    <location>
        <begin position="1"/>
        <end position="27"/>
    </location>
</feature>
<feature type="chain" id="PRO_5011730882" evidence="1">
    <location>
        <begin position="28"/>
        <end position="163"/>
    </location>
</feature>
<protein>
    <submittedName>
        <fullName evidence="2">Uncharacterized protein</fullName>
    </submittedName>
</protein>
<accession>A0A1H3JFC3</accession>
<dbReference type="AlphaFoldDB" id="A0A1H3JFC3"/>
<dbReference type="Proteomes" id="UP000199515">
    <property type="component" value="Unassembled WGS sequence"/>
</dbReference>
<proteinExistence type="predicted"/>
<keyword evidence="1" id="KW-0732">Signal</keyword>